<gene>
    <name evidence="7" type="ORF">H9789_10695</name>
</gene>
<evidence type="ECO:0000256" key="5">
    <source>
        <dbReference type="ARBA" id="ARBA00023136"/>
    </source>
</evidence>
<organism evidence="7 8">
    <name type="scientific">Candidatus Paraprevotella stercoravium</name>
    <dbReference type="NCBI Taxonomy" id="2838725"/>
    <lineage>
        <taxon>Bacteria</taxon>
        <taxon>Pseudomonadati</taxon>
        <taxon>Bacteroidota</taxon>
        <taxon>Bacteroidia</taxon>
        <taxon>Bacteroidales</taxon>
        <taxon>Prevotellaceae</taxon>
        <taxon>Paraprevotella</taxon>
    </lineage>
</organism>
<keyword evidence="5 6" id="KW-0472">Membrane</keyword>
<dbReference type="Pfam" id="PF04277">
    <property type="entry name" value="OAD_gamma"/>
    <property type="match status" value="1"/>
</dbReference>
<comment type="caution">
    <text evidence="7">The sequence shown here is derived from an EMBL/GenBank/DDBJ whole genome shotgun (WGS) entry which is preliminary data.</text>
</comment>
<dbReference type="AlphaFoldDB" id="A0A9E2L7A6"/>
<dbReference type="GO" id="GO:0036376">
    <property type="term" value="P:sodium ion export across plasma membrane"/>
    <property type="evidence" value="ECO:0007669"/>
    <property type="project" value="InterPro"/>
</dbReference>
<feature type="transmembrane region" description="Helical" evidence="6">
    <location>
        <begin position="6"/>
        <end position="28"/>
    </location>
</feature>
<dbReference type="GO" id="GO:0015081">
    <property type="term" value="F:sodium ion transmembrane transporter activity"/>
    <property type="evidence" value="ECO:0007669"/>
    <property type="project" value="InterPro"/>
</dbReference>
<keyword evidence="3 6" id="KW-0812">Transmembrane</keyword>
<sequence length="88" mass="9348">MNTENIYLALQLMVVGMATVFLILYIIIGLGKLLVNLTNANAKEAPPVSKIPVTNTSETDATTQAVIQLAVKELTGGKGHVAQIKKLS</sequence>
<evidence type="ECO:0000313" key="7">
    <source>
        <dbReference type="EMBL" id="MBU3854260.1"/>
    </source>
</evidence>
<keyword evidence="2" id="KW-1003">Cell membrane</keyword>
<dbReference type="GO" id="GO:0005886">
    <property type="term" value="C:plasma membrane"/>
    <property type="evidence" value="ECO:0007669"/>
    <property type="project" value="UniProtKB-SubCell"/>
</dbReference>
<dbReference type="Proteomes" id="UP000823865">
    <property type="component" value="Unassembled WGS sequence"/>
</dbReference>
<protein>
    <submittedName>
        <fullName evidence="7">OadG family protein</fullName>
    </submittedName>
</protein>
<proteinExistence type="predicted"/>
<reference evidence="7" key="2">
    <citation type="submission" date="2021-04" db="EMBL/GenBank/DDBJ databases">
        <authorList>
            <person name="Gilroy R."/>
        </authorList>
    </citation>
    <scope>NUCLEOTIDE SEQUENCE</scope>
    <source>
        <strain evidence="7">G3-2149</strain>
    </source>
</reference>
<evidence type="ECO:0000256" key="3">
    <source>
        <dbReference type="ARBA" id="ARBA00022692"/>
    </source>
</evidence>
<accession>A0A9E2L7A6</accession>
<evidence type="ECO:0000256" key="4">
    <source>
        <dbReference type="ARBA" id="ARBA00022989"/>
    </source>
</evidence>
<dbReference type="InterPro" id="IPR005899">
    <property type="entry name" value="Na_pump_deCOase"/>
</dbReference>
<evidence type="ECO:0000256" key="1">
    <source>
        <dbReference type="ARBA" id="ARBA00004236"/>
    </source>
</evidence>
<comment type="subcellular location">
    <subcellularLocation>
        <location evidence="1">Cell membrane</location>
    </subcellularLocation>
</comment>
<evidence type="ECO:0000313" key="8">
    <source>
        <dbReference type="Proteomes" id="UP000823865"/>
    </source>
</evidence>
<evidence type="ECO:0000256" key="2">
    <source>
        <dbReference type="ARBA" id="ARBA00022475"/>
    </source>
</evidence>
<evidence type="ECO:0000256" key="6">
    <source>
        <dbReference type="SAM" id="Phobius"/>
    </source>
</evidence>
<reference evidence="7" key="1">
    <citation type="journal article" date="2021" name="PeerJ">
        <title>Extensive microbial diversity within the chicken gut microbiome revealed by metagenomics and culture.</title>
        <authorList>
            <person name="Gilroy R."/>
            <person name="Ravi A."/>
            <person name="Getino M."/>
            <person name="Pursley I."/>
            <person name="Horton D.L."/>
            <person name="Alikhan N.F."/>
            <person name="Baker D."/>
            <person name="Gharbi K."/>
            <person name="Hall N."/>
            <person name="Watson M."/>
            <person name="Adriaenssens E.M."/>
            <person name="Foster-Nyarko E."/>
            <person name="Jarju S."/>
            <person name="Secka A."/>
            <person name="Antonio M."/>
            <person name="Oren A."/>
            <person name="Chaudhuri R.R."/>
            <person name="La Ragione R."/>
            <person name="Hildebrand F."/>
            <person name="Pallen M.J."/>
        </authorList>
    </citation>
    <scope>NUCLEOTIDE SEQUENCE</scope>
    <source>
        <strain evidence="7">G3-2149</strain>
    </source>
</reference>
<dbReference type="EMBL" id="JAHLFU010000219">
    <property type="protein sequence ID" value="MBU3854260.1"/>
    <property type="molecule type" value="Genomic_DNA"/>
</dbReference>
<name>A0A9E2L7A6_9BACT</name>
<keyword evidence="4 6" id="KW-1133">Transmembrane helix</keyword>